<evidence type="ECO:0000256" key="4">
    <source>
        <dbReference type="ARBA" id="ARBA00016461"/>
    </source>
</evidence>
<dbReference type="EMBL" id="BMXA01000001">
    <property type="protein sequence ID" value="GHA02365.1"/>
    <property type="molecule type" value="Genomic_DNA"/>
</dbReference>
<keyword evidence="9 12" id="KW-0201">Cytochrome c-type biogenesis</keyword>
<accession>A0A918RMI8</accession>
<dbReference type="PANTHER" id="PTHR37531:SF1">
    <property type="entry name" value="HEME EXPORTER PROTEIN D"/>
    <property type="match status" value="1"/>
</dbReference>
<comment type="caution">
    <text evidence="14">The sequence shown here is derived from an EMBL/GenBank/DDBJ whole genome shotgun (WGS) entry which is preliminary data.</text>
</comment>
<evidence type="ECO:0000256" key="3">
    <source>
        <dbReference type="ARBA" id="ARBA00008741"/>
    </source>
</evidence>
<dbReference type="PANTHER" id="PTHR37531">
    <property type="entry name" value="HEME EXPORTER PROTEIN D"/>
    <property type="match status" value="1"/>
</dbReference>
<comment type="function">
    <text evidence="1 12">Required for the export of heme to the periplasm for the biogenesis of c-type cytochromes.</text>
</comment>
<keyword evidence="5 12" id="KW-0813">Transport</keyword>
<feature type="transmembrane region" description="Helical" evidence="12">
    <location>
        <begin position="12"/>
        <end position="33"/>
    </location>
</feature>
<evidence type="ECO:0000256" key="1">
    <source>
        <dbReference type="ARBA" id="ARBA00002442"/>
    </source>
</evidence>
<proteinExistence type="inferred from homology"/>
<evidence type="ECO:0000256" key="5">
    <source>
        <dbReference type="ARBA" id="ARBA00022448"/>
    </source>
</evidence>
<name>A0A918RMI8_9GAMM</name>
<dbReference type="GO" id="GO:0005886">
    <property type="term" value="C:plasma membrane"/>
    <property type="evidence" value="ECO:0007669"/>
    <property type="project" value="UniProtKB-SubCell"/>
</dbReference>
<evidence type="ECO:0000256" key="2">
    <source>
        <dbReference type="ARBA" id="ARBA00004377"/>
    </source>
</evidence>
<evidence type="ECO:0000313" key="15">
    <source>
        <dbReference type="Proteomes" id="UP000614811"/>
    </source>
</evidence>
<protein>
    <recommendedName>
        <fullName evidence="4 12">Heme exporter protein D</fullName>
    </recommendedName>
</protein>
<dbReference type="NCBIfam" id="TIGR03141">
    <property type="entry name" value="cytochro_ccmD"/>
    <property type="match status" value="1"/>
</dbReference>
<keyword evidence="10 12" id="KW-1133">Transmembrane helix</keyword>
<evidence type="ECO:0000256" key="8">
    <source>
        <dbReference type="ARBA" id="ARBA00022692"/>
    </source>
</evidence>
<dbReference type="InterPro" id="IPR052075">
    <property type="entry name" value="Heme_exporter_D"/>
</dbReference>
<feature type="region of interest" description="Disordered" evidence="13">
    <location>
        <begin position="49"/>
        <end position="70"/>
    </location>
</feature>
<keyword evidence="7 12" id="KW-0997">Cell inner membrane</keyword>
<evidence type="ECO:0000256" key="12">
    <source>
        <dbReference type="RuleBase" id="RU363101"/>
    </source>
</evidence>
<gene>
    <name evidence="14" type="ORF">GCM10008090_09600</name>
</gene>
<evidence type="ECO:0000256" key="11">
    <source>
        <dbReference type="ARBA" id="ARBA00023136"/>
    </source>
</evidence>
<comment type="subcellular location">
    <subcellularLocation>
        <location evidence="2 12">Cell inner membrane</location>
        <topology evidence="2 12">Single-pass membrane protein</topology>
    </subcellularLocation>
</comment>
<keyword evidence="11 12" id="KW-0472">Membrane</keyword>
<dbReference type="Proteomes" id="UP000614811">
    <property type="component" value="Unassembled WGS sequence"/>
</dbReference>
<evidence type="ECO:0000256" key="13">
    <source>
        <dbReference type="SAM" id="MobiDB-lite"/>
    </source>
</evidence>
<dbReference type="GO" id="GO:0017004">
    <property type="term" value="P:cytochrome complex assembly"/>
    <property type="evidence" value="ECO:0007669"/>
    <property type="project" value="UniProtKB-KW"/>
</dbReference>
<evidence type="ECO:0000256" key="10">
    <source>
        <dbReference type="ARBA" id="ARBA00022989"/>
    </source>
</evidence>
<evidence type="ECO:0000256" key="9">
    <source>
        <dbReference type="ARBA" id="ARBA00022748"/>
    </source>
</evidence>
<dbReference type="GO" id="GO:1903607">
    <property type="term" value="P:cytochrome c biosynthetic process"/>
    <property type="evidence" value="ECO:0007669"/>
    <property type="project" value="TreeGrafter"/>
</dbReference>
<dbReference type="InterPro" id="IPR007078">
    <property type="entry name" value="Haem_export_protD_CcmD"/>
</dbReference>
<reference evidence="14" key="1">
    <citation type="journal article" date="2014" name="Int. J. Syst. Evol. Microbiol.">
        <title>Complete genome sequence of Corynebacterium casei LMG S-19264T (=DSM 44701T), isolated from a smear-ripened cheese.</title>
        <authorList>
            <consortium name="US DOE Joint Genome Institute (JGI-PGF)"/>
            <person name="Walter F."/>
            <person name="Albersmeier A."/>
            <person name="Kalinowski J."/>
            <person name="Ruckert C."/>
        </authorList>
    </citation>
    <scope>NUCLEOTIDE SEQUENCE</scope>
    <source>
        <strain evidence="14">KCTC 12711</strain>
    </source>
</reference>
<evidence type="ECO:0000256" key="6">
    <source>
        <dbReference type="ARBA" id="ARBA00022475"/>
    </source>
</evidence>
<dbReference type="AlphaFoldDB" id="A0A918RMI8"/>
<evidence type="ECO:0000256" key="7">
    <source>
        <dbReference type="ARBA" id="ARBA00022519"/>
    </source>
</evidence>
<feature type="compositionally biased region" description="Basic and acidic residues" evidence="13">
    <location>
        <begin position="55"/>
        <end position="70"/>
    </location>
</feature>
<organism evidence="14 15">
    <name type="scientific">Arenicella chitinivorans</name>
    <dbReference type="NCBI Taxonomy" id="1329800"/>
    <lineage>
        <taxon>Bacteria</taxon>
        <taxon>Pseudomonadati</taxon>
        <taxon>Pseudomonadota</taxon>
        <taxon>Gammaproteobacteria</taxon>
        <taxon>Arenicellales</taxon>
        <taxon>Arenicellaceae</taxon>
        <taxon>Arenicella</taxon>
    </lineage>
</organism>
<keyword evidence="6 12" id="KW-1003">Cell membrane</keyword>
<dbReference type="GO" id="GO:0015886">
    <property type="term" value="P:heme transport"/>
    <property type="evidence" value="ECO:0007669"/>
    <property type="project" value="InterPro"/>
</dbReference>
<keyword evidence="15" id="KW-1185">Reference proteome</keyword>
<keyword evidence="8 12" id="KW-0812">Transmembrane</keyword>
<dbReference type="Pfam" id="PF04995">
    <property type="entry name" value="CcmD"/>
    <property type="match status" value="1"/>
</dbReference>
<sequence length="70" mass="8156">MNWAEFFAMGGYAFEVWLSWGLTLITVIAFIIWPKLRMRQTLKQVARQAQRQARHNAESTTDRDNANIVS</sequence>
<comment type="similarity">
    <text evidence="3 12">Belongs to the CcmD/CycX/HelD family.</text>
</comment>
<evidence type="ECO:0000313" key="14">
    <source>
        <dbReference type="EMBL" id="GHA02365.1"/>
    </source>
</evidence>
<dbReference type="RefSeq" id="WP_189398848.1">
    <property type="nucleotide sequence ID" value="NZ_BMXA01000001.1"/>
</dbReference>
<reference evidence="14" key="2">
    <citation type="submission" date="2020-09" db="EMBL/GenBank/DDBJ databases">
        <authorList>
            <person name="Sun Q."/>
            <person name="Kim S."/>
        </authorList>
    </citation>
    <scope>NUCLEOTIDE SEQUENCE</scope>
    <source>
        <strain evidence="14">KCTC 12711</strain>
    </source>
</reference>